<protein>
    <submittedName>
        <fullName evidence="1">Uncharacterized protein</fullName>
    </submittedName>
</protein>
<dbReference type="EMBL" id="QJKJ01003638">
    <property type="protein sequence ID" value="RDX97504.1"/>
    <property type="molecule type" value="Genomic_DNA"/>
</dbReference>
<reference evidence="1" key="1">
    <citation type="submission" date="2018-05" db="EMBL/GenBank/DDBJ databases">
        <title>Draft genome of Mucuna pruriens seed.</title>
        <authorList>
            <person name="Nnadi N.E."/>
            <person name="Vos R."/>
            <person name="Hasami M.H."/>
            <person name="Devisetty U.K."/>
            <person name="Aguiy J.C."/>
        </authorList>
    </citation>
    <scope>NUCLEOTIDE SEQUENCE [LARGE SCALE GENOMIC DNA]</scope>
    <source>
        <strain evidence="1">JCA_2017</strain>
    </source>
</reference>
<evidence type="ECO:0000313" key="2">
    <source>
        <dbReference type="Proteomes" id="UP000257109"/>
    </source>
</evidence>
<evidence type="ECO:0000313" key="1">
    <source>
        <dbReference type="EMBL" id="RDX97504.1"/>
    </source>
</evidence>
<keyword evidence="2" id="KW-1185">Reference proteome</keyword>
<dbReference type="Proteomes" id="UP000257109">
    <property type="component" value="Unassembled WGS sequence"/>
</dbReference>
<name>A0A371H3V9_MUCPR</name>
<gene>
    <name evidence="1" type="ORF">CR513_19723</name>
</gene>
<proteinExistence type="predicted"/>
<organism evidence="1 2">
    <name type="scientific">Mucuna pruriens</name>
    <name type="common">Velvet bean</name>
    <name type="synonym">Dolichos pruriens</name>
    <dbReference type="NCBI Taxonomy" id="157652"/>
    <lineage>
        <taxon>Eukaryota</taxon>
        <taxon>Viridiplantae</taxon>
        <taxon>Streptophyta</taxon>
        <taxon>Embryophyta</taxon>
        <taxon>Tracheophyta</taxon>
        <taxon>Spermatophyta</taxon>
        <taxon>Magnoliopsida</taxon>
        <taxon>eudicotyledons</taxon>
        <taxon>Gunneridae</taxon>
        <taxon>Pentapetalae</taxon>
        <taxon>rosids</taxon>
        <taxon>fabids</taxon>
        <taxon>Fabales</taxon>
        <taxon>Fabaceae</taxon>
        <taxon>Papilionoideae</taxon>
        <taxon>50 kb inversion clade</taxon>
        <taxon>NPAAA clade</taxon>
        <taxon>indigoferoid/millettioid clade</taxon>
        <taxon>Phaseoleae</taxon>
        <taxon>Mucuna</taxon>
    </lineage>
</organism>
<dbReference type="AlphaFoldDB" id="A0A371H3V9"/>
<sequence length="130" mass="14554">MAGQITPCSLRLWGQVANQRVRVLIDKRASHNLMKVPPSSSRFSQPGDTPELLFLSIRGNEGSFGTGMVGNTGDMIANFRESRLIIDPYTARQVLQGDPEFCYVEFLIQLWPAHQQNEAYSNSNIPEEIS</sequence>
<accession>A0A371H3V9</accession>
<comment type="caution">
    <text evidence="1">The sequence shown here is derived from an EMBL/GenBank/DDBJ whole genome shotgun (WGS) entry which is preliminary data.</text>
</comment>
<feature type="non-terminal residue" evidence="1">
    <location>
        <position position="1"/>
    </location>
</feature>